<feature type="region of interest" description="Disordered" evidence="7">
    <location>
        <begin position="81"/>
        <end position="102"/>
    </location>
</feature>
<dbReference type="PANTHER" id="PTHR31221">
    <property type="entry name" value="WRKY TRANSCRIPTION FACTOR PROTEIN 1-RELATED"/>
    <property type="match status" value="1"/>
</dbReference>
<keyword evidence="4" id="KW-0238">DNA-binding</keyword>
<reference evidence="9 10" key="1">
    <citation type="journal article" date="2021" name="Nat. Plants">
        <title>The Taxus genome provides insights into paclitaxel biosynthesis.</title>
        <authorList>
            <person name="Xiong X."/>
            <person name="Gou J."/>
            <person name="Liao Q."/>
            <person name="Li Y."/>
            <person name="Zhou Q."/>
            <person name="Bi G."/>
            <person name="Li C."/>
            <person name="Du R."/>
            <person name="Wang X."/>
            <person name="Sun T."/>
            <person name="Guo L."/>
            <person name="Liang H."/>
            <person name="Lu P."/>
            <person name="Wu Y."/>
            <person name="Zhang Z."/>
            <person name="Ro D.K."/>
            <person name="Shang Y."/>
            <person name="Huang S."/>
            <person name="Yan J."/>
        </authorList>
    </citation>
    <scope>NUCLEOTIDE SEQUENCE [LARGE SCALE GENOMIC DNA]</scope>
    <source>
        <strain evidence="9">Ta-2019</strain>
    </source>
</reference>
<dbReference type="SMART" id="SM00774">
    <property type="entry name" value="WRKY"/>
    <property type="match status" value="2"/>
</dbReference>
<feature type="domain" description="WRKY" evidence="8">
    <location>
        <begin position="313"/>
        <end position="377"/>
    </location>
</feature>
<dbReference type="PROSITE" id="PS50811">
    <property type="entry name" value="WRKY"/>
    <property type="match status" value="2"/>
</dbReference>
<keyword evidence="6" id="KW-0539">Nucleus</keyword>
<sequence>MEGGNNVNRKPDLCPGDPENQQQKSLDREKSSFEMENDADDCLTRYPFEENGDKTGSGMTSSGGFNSKKFGGSFAERLAARTGGDNPRLNSNTARFKAMPPSSLPIPRSPCLTIPPGLSPTTFLDSPVLLSNCLVEPSPTTGAYSLPPFFFESVAACDSPSISSDVSNNGIEDGNSTSFVFKPYPKSGNNSSLSPLGGLATFGSSYEQAQAQCQPQTQSQSQSQTQSQLQSQTQSWTTTAFAAEKEFVLNPPPERPAASTTADGPLYAVPLQAIPSHAATGQPTSLQEQQRQNTSMQTHSSEVDQNVSVPLAVAEKPSEDGYNWRKYGQKHVKGSEYPRSYYKCTHPNCQMKKKLERSHDGQITEIIYKGVHDHPKPQPSRRSAVGVTHVSHDEEDINEGFGTSVKIEDPSSNMQGQTSSHLESTGTPEISSISASDDDGEGGGKLLGEDADEDESDSKRRKKENSTVDVIAASRTIREPRVVVQTTSEIDILDDGYRWRKYGQKVVKGNPNPRSYYKCTNAGCPVRKHVERASHDPKAVITTYEGKHNHDVPAARNSSHSIHDNSGTGNTQPSTARQNNFVAPNNCIARPVSQVQDTLPQFERHPEQTYMFERLADGSLNSQERSAGILGKFAFDNSIRHNERLQSTQISPTVSTQLHSSMSLGIAGAGLHSGRRAVPFPTFFGQPKEKDMELVRAKEETPENFSFEGSLPVNHSSNSS</sequence>
<feature type="non-terminal residue" evidence="9">
    <location>
        <position position="720"/>
    </location>
</feature>
<dbReference type="EMBL" id="JAHRHJ020000001">
    <property type="protein sequence ID" value="KAH9328928.1"/>
    <property type="molecule type" value="Genomic_DNA"/>
</dbReference>
<keyword evidence="5" id="KW-0804">Transcription</keyword>
<organism evidence="9 10">
    <name type="scientific">Taxus chinensis</name>
    <name type="common">Chinese yew</name>
    <name type="synonym">Taxus wallichiana var. chinensis</name>
    <dbReference type="NCBI Taxonomy" id="29808"/>
    <lineage>
        <taxon>Eukaryota</taxon>
        <taxon>Viridiplantae</taxon>
        <taxon>Streptophyta</taxon>
        <taxon>Embryophyta</taxon>
        <taxon>Tracheophyta</taxon>
        <taxon>Spermatophyta</taxon>
        <taxon>Pinopsida</taxon>
        <taxon>Pinidae</taxon>
        <taxon>Conifers II</taxon>
        <taxon>Cupressales</taxon>
        <taxon>Taxaceae</taxon>
        <taxon>Taxus</taxon>
    </lineage>
</organism>
<feature type="region of interest" description="Disordered" evidence="7">
    <location>
        <begin position="1"/>
        <end position="66"/>
    </location>
</feature>
<dbReference type="GO" id="GO:0003700">
    <property type="term" value="F:DNA-binding transcription factor activity"/>
    <property type="evidence" value="ECO:0007669"/>
    <property type="project" value="InterPro"/>
</dbReference>
<dbReference type="FunFam" id="2.20.25.80:FF:000006">
    <property type="entry name" value="WRKY transcription factor"/>
    <property type="match status" value="1"/>
</dbReference>
<gene>
    <name evidence="9" type="ORF">KI387_001036</name>
</gene>
<evidence type="ECO:0000259" key="8">
    <source>
        <dbReference type="PROSITE" id="PS50811"/>
    </source>
</evidence>
<feature type="region of interest" description="Disordered" evidence="7">
    <location>
        <begin position="371"/>
        <end position="468"/>
    </location>
</feature>
<dbReference type="InterPro" id="IPR044810">
    <property type="entry name" value="WRKY_plant"/>
</dbReference>
<evidence type="ECO:0000313" key="9">
    <source>
        <dbReference type="EMBL" id="KAH9328928.1"/>
    </source>
</evidence>
<dbReference type="GO" id="GO:0005634">
    <property type="term" value="C:nucleus"/>
    <property type="evidence" value="ECO:0007669"/>
    <property type="project" value="UniProtKB-SubCell"/>
</dbReference>
<feature type="compositionally biased region" description="Polar residues" evidence="7">
    <location>
        <begin position="410"/>
        <end position="435"/>
    </location>
</feature>
<dbReference type="GO" id="GO:0043565">
    <property type="term" value="F:sequence-specific DNA binding"/>
    <property type="evidence" value="ECO:0007669"/>
    <property type="project" value="InterPro"/>
</dbReference>
<protein>
    <recommendedName>
        <fullName evidence="8">WRKY domain-containing protein</fullName>
    </recommendedName>
</protein>
<dbReference type="FunFam" id="2.20.25.80:FF:000001">
    <property type="entry name" value="WRKY transcription factor 33"/>
    <property type="match status" value="1"/>
</dbReference>
<evidence type="ECO:0000256" key="1">
    <source>
        <dbReference type="ARBA" id="ARBA00004123"/>
    </source>
</evidence>
<dbReference type="Proteomes" id="UP000824469">
    <property type="component" value="Unassembled WGS sequence"/>
</dbReference>
<evidence type="ECO:0000256" key="4">
    <source>
        <dbReference type="ARBA" id="ARBA00023125"/>
    </source>
</evidence>
<comment type="subcellular location">
    <subcellularLocation>
        <location evidence="1">Nucleus</location>
    </subcellularLocation>
</comment>
<dbReference type="PANTHER" id="PTHR31221:SF193">
    <property type="entry name" value="WRKY TRANSCRIPTION FACTOR PROTEIN 1-RELATED"/>
    <property type="match status" value="1"/>
</dbReference>
<dbReference type="OMA" id="FPMEFPE"/>
<evidence type="ECO:0000313" key="10">
    <source>
        <dbReference type="Proteomes" id="UP000824469"/>
    </source>
</evidence>
<keyword evidence="10" id="KW-1185">Reference proteome</keyword>
<keyword evidence="2" id="KW-0677">Repeat</keyword>
<dbReference type="InterPro" id="IPR036576">
    <property type="entry name" value="WRKY_dom_sf"/>
</dbReference>
<dbReference type="Gene3D" id="2.20.25.80">
    <property type="entry name" value="WRKY domain"/>
    <property type="match status" value="2"/>
</dbReference>
<dbReference type="InterPro" id="IPR003657">
    <property type="entry name" value="WRKY_dom"/>
</dbReference>
<evidence type="ECO:0000256" key="7">
    <source>
        <dbReference type="SAM" id="MobiDB-lite"/>
    </source>
</evidence>
<dbReference type="Pfam" id="PF03106">
    <property type="entry name" value="WRKY"/>
    <property type="match status" value="2"/>
</dbReference>
<feature type="region of interest" description="Disordered" evidence="7">
    <location>
        <begin position="279"/>
        <end position="308"/>
    </location>
</feature>
<dbReference type="SUPFAM" id="SSF118290">
    <property type="entry name" value="WRKY DNA-binding domain"/>
    <property type="match status" value="2"/>
</dbReference>
<comment type="caution">
    <text evidence="9">The sequence shown here is derived from an EMBL/GenBank/DDBJ whole genome shotgun (WGS) entry which is preliminary data.</text>
</comment>
<proteinExistence type="predicted"/>
<evidence type="ECO:0000256" key="5">
    <source>
        <dbReference type="ARBA" id="ARBA00023163"/>
    </source>
</evidence>
<feature type="compositionally biased region" description="Polar residues" evidence="7">
    <location>
        <begin position="556"/>
        <end position="579"/>
    </location>
</feature>
<evidence type="ECO:0000256" key="6">
    <source>
        <dbReference type="ARBA" id="ARBA00023242"/>
    </source>
</evidence>
<feature type="domain" description="WRKY" evidence="8">
    <location>
        <begin position="488"/>
        <end position="553"/>
    </location>
</feature>
<accession>A0AA38GU29</accession>
<name>A0AA38GU29_TAXCH</name>
<feature type="region of interest" description="Disordered" evidence="7">
    <location>
        <begin position="697"/>
        <end position="720"/>
    </location>
</feature>
<evidence type="ECO:0000256" key="3">
    <source>
        <dbReference type="ARBA" id="ARBA00023015"/>
    </source>
</evidence>
<feature type="region of interest" description="Disordered" evidence="7">
    <location>
        <begin position="211"/>
        <end position="236"/>
    </location>
</feature>
<evidence type="ECO:0000256" key="2">
    <source>
        <dbReference type="ARBA" id="ARBA00022737"/>
    </source>
</evidence>
<dbReference type="AlphaFoldDB" id="A0AA38GU29"/>
<feature type="region of interest" description="Disordered" evidence="7">
    <location>
        <begin position="547"/>
        <end position="579"/>
    </location>
</feature>
<keyword evidence="3" id="KW-0805">Transcription regulation</keyword>